<proteinExistence type="predicted"/>
<reference evidence="1" key="1">
    <citation type="submission" date="2019-03" db="EMBL/GenBank/DDBJ databases">
        <title>Improved annotation for the trematode Fasciola hepatica.</title>
        <authorList>
            <person name="Choi Y.-J."/>
            <person name="Martin J."/>
            <person name="Mitreva M."/>
        </authorList>
    </citation>
    <scope>NUCLEOTIDE SEQUENCE [LARGE SCALE GENOMIC DNA]</scope>
</reference>
<dbReference type="SUPFAM" id="SSF52540">
    <property type="entry name" value="P-loop containing nucleoside triphosphate hydrolases"/>
    <property type="match status" value="1"/>
</dbReference>
<comment type="caution">
    <text evidence="1">The sequence shown here is derived from an EMBL/GenBank/DDBJ whole genome shotgun (WGS) entry which is preliminary data.</text>
</comment>
<dbReference type="EMBL" id="JXXN02005607">
    <property type="protein sequence ID" value="THD19793.1"/>
    <property type="molecule type" value="Genomic_DNA"/>
</dbReference>
<dbReference type="Gene3D" id="3.40.50.300">
    <property type="entry name" value="P-loop containing nucleotide triphosphate hydrolases"/>
    <property type="match status" value="1"/>
</dbReference>
<keyword evidence="2" id="KW-1185">Reference proteome</keyword>
<evidence type="ECO:0000313" key="1">
    <source>
        <dbReference type="EMBL" id="THD19793.1"/>
    </source>
</evidence>
<dbReference type="Proteomes" id="UP000230066">
    <property type="component" value="Unassembled WGS sequence"/>
</dbReference>
<protein>
    <submittedName>
        <fullName evidence="1">Rab protein 2A</fullName>
    </submittedName>
</protein>
<name>A0A4E0QXY8_FASHE</name>
<organism evidence="1 2">
    <name type="scientific">Fasciola hepatica</name>
    <name type="common">Liver fluke</name>
    <dbReference type="NCBI Taxonomy" id="6192"/>
    <lineage>
        <taxon>Eukaryota</taxon>
        <taxon>Metazoa</taxon>
        <taxon>Spiralia</taxon>
        <taxon>Lophotrochozoa</taxon>
        <taxon>Platyhelminthes</taxon>
        <taxon>Trematoda</taxon>
        <taxon>Digenea</taxon>
        <taxon>Plagiorchiida</taxon>
        <taxon>Echinostomata</taxon>
        <taxon>Echinostomatoidea</taxon>
        <taxon>Fasciolidae</taxon>
        <taxon>Fasciola</taxon>
    </lineage>
</organism>
<evidence type="ECO:0000313" key="2">
    <source>
        <dbReference type="Proteomes" id="UP000230066"/>
    </source>
</evidence>
<gene>
    <name evidence="1" type="ORF">D915_009511</name>
</gene>
<accession>A0A4E0QXY8</accession>
<dbReference type="InterPro" id="IPR027417">
    <property type="entry name" value="P-loop_NTPase"/>
</dbReference>
<sequence length="181" mass="20719">MCKSRYLTAVMVYALSLDSFETVTPNDCLPMLLTYITMRHKSMARKFKLLGYRWPGKVSEYTRFLLPSSTCLWYEELRQYRPDIPCLCLANKIDGKWNNIRIIPSVVDSSVTNKTFKFPSENKMALYFVSASDGTNVVRAFDDAIRAALAYKETTCDIMDHIMEELKNMGDGGVPGRRNNV</sequence>
<dbReference type="AlphaFoldDB" id="A0A4E0QXY8"/>